<dbReference type="GO" id="GO:0016787">
    <property type="term" value="F:hydrolase activity"/>
    <property type="evidence" value="ECO:0007669"/>
    <property type="project" value="UniProtKB-KW"/>
</dbReference>
<dbReference type="PANTHER" id="PTHR43046">
    <property type="entry name" value="GDP-MANNOSE MANNOSYL HYDROLASE"/>
    <property type="match status" value="1"/>
</dbReference>
<dbReference type="AlphaFoldDB" id="A0A9D1NRZ6"/>
<reference evidence="5" key="2">
    <citation type="journal article" date="2021" name="PeerJ">
        <title>Extensive microbial diversity within the chicken gut microbiome revealed by metagenomics and culture.</title>
        <authorList>
            <person name="Gilroy R."/>
            <person name="Ravi A."/>
            <person name="Getino M."/>
            <person name="Pursley I."/>
            <person name="Horton D.L."/>
            <person name="Alikhan N.F."/>
            <person name="Baker D."/>
            <person name="Gharbi K."/>
            <person name="Hall N."/>
            <person name="Watson M."/>
            <person name="Adriaenssens E.M."/>
            <person name="Foster-Nyarko E."/>
            <person name="Jarju S."/>
            <person name="Secka A."/>
            <person name="Antonio M."/>
            <person name="Oren A."/>
            <person name="Chaudhuri R.R."/>
            <person name="La Ragione R."/>
            <person name="Hildebrand F."/>
            <person name="Pallen M.J."/>
        </authorList>
    </citation>
    <scope>NUCLEOTIDE SEQUENCE</scope>
    <source>
        <strain evidence="5">ChiBcec2-4451</strain>
    </source>
</reference>
<protein>
    <submittedName>
        <fullName evidence="5">NUDIX hydrolase</fullName>
    </submittedName>
</protein>
<evidence type="ECO:0000256" key="3">
    <source>
        <dbReference type="RuleBase" id="RU003476"/>
    </source>
</evidence>
<evidence type="ECO:0000313" key="6">
    <source>
        <dbReference type="Proteomes" id="UP000886723"/>
    </source>
</evidence>
<reference evidence="5" key="1">
    <citation type="submission" date="2020-10" db="EMBL/GenBank/DDBJ databases">
        <authorList>
            <person name="Gilroy R."/>
        </authorList>
    </citation>
    <scope>NUCLEOTIDE SEQUENCE</scope>
    <source>
        <strain evidence="5">ChiBcec2-4451</strain>
    </source>
</reference>
<sequence length="155" mass="17315">MNRENTNWQQSVTGVVIREGKVLLARHTYGAGKGRLIVPGGYVEQGETPQEAVRREIWEETGVRAEPGPVIGIRFNMNDWYVAFAAEYVEGQAHSDGDENSEVVWMDTEEALARDDVPDLTKKLIACAVSGREGLCQIPFQSSERHAPYSFYGVR</sequence>
<gene>
    <name evidence="5" type="ORF">IAA63_01845</name>
</gene>
<organism evidence="5 6">
    <name type="scientific">Candidatus Pullilachnospira stercoravium</name>
    <dbReference type="NCBI Taxonomy" id="2840913"/>
    <lineage>
        <taxon>Bacteria</taxon>
        <taxon>Bacillati</taxon>
        <taxon>Bacillota</taxon>
        <taxon>Clostridia</taxon>
        <taxon>Lachnospirales</taxon>
        <taxon>Lachnospiraceae</taxon>
        <taxon>Lachnospiraceae incertae sedis</taxon>
        <taxon>Candidatus Pullilachnospira</taxon>
    </lineage>
</organism>
<dbReference type="SUPFAM" id="SSF55811">
    <property type="entry name" value="Nudix"/>
    <property type="match status" value="1"/>
</dbReference>
<dbReference type="EMBL" id="DVON01000036">
    <property type="protein sequence ID" value="HIV11869.1"/>
    <property type="molecule type" value="Genomic_DNA"/>
</dbReference>
<comment type="similarity">
    <text evidence="3">Belongs to the Nudix hydrolase family.</text>
</comment>
<evidence type="ECO:0000313" key="5">
    <source>
        <dbReference type="EMBL" id="HIV11869.1"/>
    </source>
</evidence>
<dbReference type="InterPro" id="IPR000086">
    <property type="entry name" value="NUDIX_hydrolase_dom"/>
</dbReference>
<feature type="domain" description="Nudix hydrolase" evidence="4">
    <location>
        <begin position="7"/>
        <end position="133"/>
    </location>
</feature>
<evidence type="ECO:0000259" key="4">
    <source>
        <dbReference type="PROSITE" id="PS51462"/>
    </source>
</evidence>
<dbReference type="InterPro" id="IPR015797">
    <property type="entry name" value="NUDIX_hydrolase-like_dom_sf"/>
</dbReference>
<dbReference type="PROSITE" id="PS00893">
    <property type="entry name" value="NUDIX_BOX"/>
    <property type="match status" value="1"/>
</dbReference>
<evidence type="ECO:0000256" key="2">
    <source>
        <dbReference type="ARBA" id="ARBA00022801"/>
    </source>
</evidence>
<keyword evidence="2 3" id="KW-0378">Hydrolase</keyword>
<dbReference type="PROSITE" id="PS51462">
    <property type="entry name" value="NUDIX"/>
    <property type="match status" value="1"/>
</dbReference>
<accession>A0A9D1NRZ6</accession>
<name>A0A9D1NRZ6_9FIRM</name>
<dbReference type="PRINTS" id="PR00502">
    <property type="entry name" value="NUDIXFAMILY"/>
</dbReference>
<dbReference type="InterPro" id="IPR020084">
    <property type="entry name" value="NUDIX_hydrolase_CS"/>
</dbReference>
<dbReference type="Gene3D" id="3.90.79.10">
    <property type="entry name" value="Nucleoside Triphosphate Pyrophosphohydrolase"/>
    <property type="match status" value="1"/>
</dbReference>
<dbReference type="InterPro" id="IPR020476">
    <property type="entry name" value="Nudix_hydrolase"/>
</dbReference>
<dbReference type="Pfam" id="PF00293">
    <property type="entry name" value="NUDIX"/>
    <property type="match status" value="1"/>
</dbReference>
<dbReference type="Proteomes" id="UP000886723">
    <property type="component" value="Unassembled WGS sequence"/>
</dbReference>
<comment type="caution">
    <text evidence="5">The sequence shown here is derived from an EMBL/GenBank/DDBJ whole genome shotgun (WGS) entry which is preliminary data.</text>
</comment>
<comment type="cofactor">
    <cofactor evidence="1">
        <name>Mg(2+)</name>
        <dbReference type="ChEBI" id="CHEBI:18420"/>
    </cofactor>
</comment>
<proteinExistence type="inferred from homology"/>
<evidence type="ECO:0000256" key="1">
    <source>
        <dbReference type="ARBA" id="ARBA00001946"/>
    </source>
</evidence>
<dbReference type="PANTHER" id="PTHR43046:SF14">
    <property type="entry name" value="MUTT_NUDIX FAMILY PROTEIN"/>
    <property type="match status" value="1"/>
</dbReference>